<dbReference type="Gene3D" id="2.70.150.10">
    <property type="entry name" value="Calcium-transporting ATPase, cytoplasmic transduction domain A"/>
    <property type="match status" value="1"/>
</dbReference>
<dbReference type="InterPro" id="IPR051014">
    <property type="entry name" value="Cation_Transport_ATPase_IB"/>
</dbReference>
<feature type="transmembrane region" description="Helical" evidence="12">
    <location>
        <begin position="384"/>
        <end position="411"/>
    </location>
</feature>
<dbReference type="PRINTS" id="PR00941">
    <property type="entry name" value="CDATPASE"/>
</dbReference>
<dbReference type="InterPro" id="IPR027256">
    <property type="entry name" value="P-typ_ATPase_IB"/>
</dbReference>
<dbReference type="InterPro" id="IPR006121">
    <property type="entry name" value="HMA_dom"/>
</dbReference>
<dbReference type="InterPro" id="IPR018303">
    <property type="entry name" value="ATPase_P-typ_P_site"/>
</dbReference>
<feature type="transmembrane region" description="Helical" evidence="12">
    <location>
        <begin position="353"/>
        <end position="378"/>
    </location>
</feature>
<dbReference type="Proteomes" id="UP000076083">
    <property type="component" value="Chromosome"/>
</dbReference>
<dbReference type="GO" id="GO:0016463">
    <property type="term" value="F:P-type zinc transporter activity"/>
    <property type="evidence" value="ECO:0007669"/>
    <property type="project" value="UniProtKB-EC"/>
</dbReference>
<reference evidence="14 15" key="2">
    <citation type="journal article" date="2018" name="Nature">
        <title>Mutant phenotypes for thousands of bacterial genes of unknown function.</title>
        <authorList>
            <person name="Price M.N."/>
            <person name="Wetmore K.M."/>
            <person name="Waters R.J."/>
            <person name="Callaghan M."/>
            <person name="Ray J."/>
            <person name="Liu H."/>
            <person name="Kuehl J.V."/>
            <person name="Melnyk R.A."/>
            <person name="Lamson J.S."/>
            <person name="Suh Y."/>
            <person name="Carlson H.K."/>
            <person name="Esquivel Z."/>
            <person name="Sadeeshkumar H."/>
            <person name="Chakraborty R."/>
            <person name="Zane G.M."/>
            <person name="Rubin B.E."/>
            <person name="Wall J.D."/>
            <person name="Visel A."/>
            <person name="Bristow J."/>
            <person name="Blow M.J."/>
            <person name="Arkin A.P."/>
            <person name="Deutschbauer A.M."/>
        </authorList>
    </citation>
    <scope>NUCLEOTIDE SEQUENCE [LARGE SCALE GENOMIC DNA]</scope>
    <source>
        <strain evidence="14 15">FW300-N2E2</strain>
    </source>
</reference>
<evidence type="ECO:0000256" key="1">
    <source>
        <dbReference type="ARBA" id="ARBA00004141"/>
    </source>
</evidence>
<dbReference type="NCBIfam" id="TIGR01525">
    <property type="entry name" value="ATPase-IB_hvy"/>
    <property type="match status" value="1"/>
</dbReference>
<feature type="domain" description="HMA" evidence="13">
    <location>
        <begin position="41"/>
        <end position="105"/>
    </location>
</feature>
<comment type="catalytic activity">
    <reaction evidence="11">
        <text>Zn(2+)(in) + ATP + H2O = Zn(2+)(out) + ADP + phosphate + H(+)</text>
        <dbReference type="Rhea" id="RHEA:20621"/>
        <dbReference type="ChEBI" id="CHEBI:15377"/>
        <dbReference type="ChEBI" id="CHEBI:15378"/>
        <dbReference type="ChEBI" id="CHEBI:29105"/>
        <dbReference type="ChEBI" id="CHEBI:30616"/>
        <dbReference type="ChEBI" id="CHEBI:43474"/>
        <dbReference type="ChEBI" id="CHEBI:456216"/>
        <dbReference type="EC" id="7.2.2.12"/>
    </reaction>
</comment>
<dbReference type="InterPro" id="IPR001757">
    <property type="entry name" value="P_typ_ATPase"/>
</dbReference>
<dbReference type="SUPFAM" id="SSF81665">
    <property type="entry name" value="Calcium ATPase, transmembrane domain M"/>
    <property type="match status" value="1"/>
</dbReference>
<dbReference type="InterPro" id="IPR036412">
    <property type="entry name" value="HAD-like_sf"/>
</dbReference>
<dbReference type="GO" id="GO:0005886">
    <property type="term" value="C:plasma membrane"/>
    <property type="evidence" value="ECO:0007669"/>
    <property type="project" value="UniProtKB-SubCell"/>
</dbReference>
<evidence type="ECO:0000256" key="11">
    <source>
        <dbReference type="ARBA" id="ARBA00047308"/>
    </source>
</evidence>
<protein>
    <recommendedName>
        <fullName evidence="10">P-type Zn(2+) transporter</fullName>
        <ecNumber evidence="10">7.2.2.12</ecNumber>
    </recommendedName>
</protein>
<comment type="similarity">
    <text evidence="2 12">Belongs to the cation transport ATPase (P-type) (TC 3.A.3) family. Type IB subfamily.</text>
</comment>
<dbReference type="GO" id="GO:0046872">
    <property type="term" value="F:metal ion binding"/>
    <property type="evidence" value="ECO:0007669"/>
    <property type="project" value="UniProtKB-KW"/>
</dbReference>
<dbReference type="InterPro" id="IPR023214">
    <property type="entry name" value="HAD_sf"/>
</dbReference>
<dbReference type="NCBIfam" id="TIGR01494">
    <property type="entry name" value="ATPase_P-type"/>
    <property type="match status" value="1"/>
</dbReference>
<comment type="subcellular location">
    <subcellularLocation>
        <location evidence="12">Cell membrane</location>
    </subcellularLocation>
    <subcellularLocation>
        <location evidence="1">Membrane</location>
        <topology evidence="1">Multi-pass membrane protein</topology>
    </subcellularLocation>
</comment>
<dbReference type="EC" id="7.2.2.12" evidence="10"/>
<evidence type="ECO:0000256" key="8">
    <source>
        <dbReference type="ARBA" id="ARBA00022989"/>
    </source>
</evidence>
<dbReference type="PROSITE" id="PS00154">
    <property type="entry name" value="ATPASE_E1_E2"/>
    <property type="match status" value="1"/>
</dbReference>
<evidence type="ECO:0000256" key="6">
    <source>
        <dbReference type="ARBA" id="ARBA00022840"/>
    </source>
</evidence>
<gene>
    <name evidence="14" type="ORF">TK06_19750</name>
</gene>
<dbReference type="Gene3D" id="3.40.1110.10">
    <property type="entry name" value="Calcium-transporting ATPase, cytoplasmic domain N"/>
    <property type="match status" value="1"/>
</dbReference>
<dbReference type="PANTHER" id="PTHR48085:SF5">
    <property type="entry name" value="CADMIUM_ZINC-TRANSPORTING ATPASE HMA4-RELATED"/>
    <property type="match status" value="1"/>
</dbReference>
<keyword evidence="8 12" id="KW-1133">Transmembrane helix</keyword>
<dbReference type="InterPro" id="IPR008250">
    <property type="entry name" value="ATPase_P-typ_transduc_dom_A_sf"/>
</dbReference>
<dbReference type="SFLD" id="SFLDG00002">
    <property type="entry name" value="C1.7:_P-type_atpase_like"/>
    <property type="match status" value="1"/>
</dbReference>
<feature type="transmembrane region" description="Helical" evidence="12">
    <location>
        <begin position="180"/>
        <end position="196"/>
    </location>
</feature>
<evidence type="ECO:0000313" key="14">
    <source>
        <dbReference type="EMBL" id="AMZ73235.1"/>
    </source>
</evidence>
<dbReference type="InterPro" id="IPR023298">
    <property type="entry name" value="ATPase_P-typ_TM_dom_sf"/>
</dbReference>
<dbReference type="InterPro" id="IPR044492">
    <property type="entry name" value="P_typ_ATPase_HD_dom"/>
</dbReference>
<dbReference type="GO" id="GO:0005524">
    <property type="term" value="F:ATP binding"/>
    <property type="evidence" value="ECO:0007669"/>
    <property type="project" value="UniProtKB-UniRule"/>
</dbReference>
<keyword evidence="3 12" id="KW-0812">Transmembrane</keyword>
<dbReference type="PANTHER" id="PTHR48085">
    <property type="entry name" value="CADMIUM/ZINC-TRANSPORTING ATPASE HMA2-RELATED"/>
    <property type="match status" value="1"/>
</dbReference>
<dbReference type="Gene3D" id="3.40.50.1000">
    <property type="entry name" value="HAD superfamily/HAD-like"/>
    <property type="match status" value="1"/>
</dbReference>
<keyword evidence="9 12" id="KW-0472">Membrane</keyword>
<keyword evidence="6 12" id="KW-0067">ATP-binding</keyword>
<dbReference type="PROSITE" id="PS50846">
    <property type="entry name" value="HMA_2"/>
    <property type="match status" value="1"/>
</dbReference>
<name>A0A159ZYW7_PSEFL</name>
<dbReference type="CDD" id="cd07545">
    <property type="entry name" value="P-type_ATPase_Cd-like"/>
    <property type="match status" value="1"/>
</dbReference>
<dbReference type="Pfam" id="PF00702">
    <property type="entry name" value="Hydrolase"/>
    <property type="match status" value="1"/>
</dbReference>
<dbReference type="GO" id="GO:0015086">
    <property type="term" value="F:cadmium ion transmembrane transporter activity"/>
    <property type="evidence" value="ECO:0007669"/>
    <property type="project" value="TreeGrafter"/>
</dbReference>
<feature type="transmembrane region" description="Helical" evidence="12">
    <location>
        <begin position="150"/>
        <end position="168"/>
    </location>
</feature>
<organism evidence="14 15">
    <name type="scientific">Pseudomonas fluorescens</name>
    <dbReference type="NCBI Taxonomy" id="294"/>
    <lineage>
        <taxon>Bacteria</taxon>
        <taxon>Pseudomonadati</taxon>
        <taxon>Pseudomonadota</taxon>
        <taxon>Gammaproteobacteria</taxon>
        <taxon>Pseudomonadales</taxon>
        <taxon>Pseudomonadaceae</taxon>
        <taxon>Pseudomonas</taxon>
    </lineage>
</organism>
<evidence type="ECO:0000256" key="9">
    <source>
        <dbReference type="ARBA" id="ARBA00023136"/>
    </source>
</evidence>
<dbReference type="InterPro" id="IPR059000">
    <property type="entry name" value="ATPase_P-type_domA"/>
</dbReference>
<evidence type="ECO:0000256" key="7">
    <source>
        <dbReference type="ARBA" id="ARBA00022967"/>
    </source>
</evidence>
<evidence type="ECO:0000256" key="4">
    <source>
        <dbReference type="ARBA" id="ARBA00022723"/>
    </source>
</evidence>
<dbReference type="SFLD" id="SFLDS00003">
    <property type="entry name" value="Haloacid_Dehalogenase"/>
    <property type="match status" value="1"/>
</dbReference>
<keyword evidence="4 12" id="KW-0479">Metal-binding</keyword>
<dbReference type="Pfam" id="PF00122">
    <property type="entry name" value="E1-E2_ATPase"/>
    <property type="match status" value="1"/>
</dbReference>
<dbReference type="InterPro" id="IPR023299">
    <property type="entry name" value="ATPase_P-typ_cyto_dom_N"/>
</dbReference>
<sequence>MSDSLHTHKPDHGHDHGHSCCASKAAPAVVILGKTPTDGARLSSFRIEAMDCPTEQTLIQNKLGKLEGVQRLDFNLINRVLGVTHDLPSDAPIIKAIESLGMQAEPMTPGKEKASPDLPAPAKPWWPLALSGVTALGAELIHFTNAAPNWVVALVALVSILSGGLGTYKKGWIALKNRNLNINALMSIAVTGAVLIGQWPEAAMVMFLFTVAELIEAKSLDRARNAISGLMQMAPQQATVQQADGSWQVQDVKVIALGARIRLRPGERVGLDGDVVAGRSTIDQAPITGESLPVEKTVGDKVFAGTINQAGELEYTVTAAADHSTLARIIHAVEQAQGSRAPTQRFVDQFSKIYTPAVFVLALAVAIIPPLFMGAAWFDWIYRALVLLVVACPCALVISTPVTIVSGLAAAARKGILVKGGVYLEGGYKLDYLALDKTGTLTHGKPVQTDYVALDPSVETTAPALAASLAARSDHPVSRAIANAAVDKQLAQQVVDNFEALAGRGVRGDIGGQTYHLGNHRLVEDLGLCSPELEEKLFALEKQGKSVVLLLDATGPLALFAVADTVKDSSREAIRQLHDLGIKTLMLTGDNAHTADAIAAQVGMDQARGDLLPEDKLQAIEALYAQGHRVGMVGDGINDAPALARSEIGFAMAAAGTDTAIETADVALMDDDLRKIPAFIRLSRQTSSILKQNIALALVIKAIFLGFTFAGFATMWMAVFADMGVSLLVVFNGLRLLRK</sequence>
<dbReference type="Gene3D" id="3.30.70.100">
    <property type="match status" value="1"/>
</dbReference>
<evidence type="ECO:0000256" key="5">
    <source>
        <dbReference type="ARBA" id="ARBA00022741"/>
    </source>
</evidence>
<dbReference type="RefSeq" id="WP_063323451.1">
    <property type="nucleotide sequence ID" value="NZ_CP015225.1"/>
</dbReference>
<dbReference type="AlphaFoldDB" id="A0A159ZYW7"/>
<dbReference type="GO" id="GO:0016887">
    <property type="term" value="F:ATP hydrolysis activity"/>
    <property type="evidence" value="ECO:0007669"/>
    <property type="project" value="InterPro"/>
</dbReference>
<reference evidence="15" key="1">
    <citation type="submission" date="2016-04" db="EMBL/GenBank/DDBJ databases">
        <authorList>
            <person name="Ray J."/>
            <person name="Price M."/>
            <person name="Deutschbauer A."/>
        </authorList>
    </citation>
    <scope>NUCLEOTIDE SEQUENCE [LARGE SCALE GENOMIC DNA]</scope>
    <source>
        <strain evidence="15">FW300-N2E2</strain>
    </source>
</reference>
<evidence type="ECO:0000313" key="15">
    <source>
        <dbReference type="Proteomes" id="UP000076083"/>
    </source>
</evidence>
<dbReference type="FunFam" id="2.70.150.10:FF:000002">
    <property type="entry name" value="Copper-transporting ATPase 1, putative"/>
    <property type="match status" value="1"/>
</dbReference>
<dbReference type="SUPFAM" id="SSF56784">
    <property type="entry name" value="HAD-like"/>
    <property type="match status" value="1"/>
</dbReference>
<dbReference type="SUPFAM" id="SSF81653">
    <property type="entry name" value="Calcium ATPase, transduction domain A"/>
    <property type="match status" value="1"/>
</dbReference>
<accession>A0A159ZYW7</accession>
<dbReference type="PRINTS" id="PR00119">
    <property type="entry name" value="CATATPASE"/>
</dbReference>
<keyword evidence="7" id="KW-1278">Translocase</keyword>
<evidence type="ECO:0000256" key="2">
    <source>
        <dbReference type="ARBA" id="ARBA00006024"/>
    </source>
</evidence>
<proteinExistence type="inferred from homology"/>
<feature type="transmembrane region" description="Helical" evidence="12">
    <location>
        <begin position="719"/>
        <end position="737"/>
    </location>
</feature>
<dbReference type="SFLD" id="SFLDF00027">
    <property type="entry name" value="p-type_atpase"/>
    <property type="match status" value="1"/>
</dbReference>
<evidence type="ECO:0000256" key="12">
    <source>
        <dbReference type="RuleBase" id="RU362081"/>
    </source>
</evidence>
<evidence type="ECO:0000256" key="3">
    <source>
        <dbReference type="ARBA" id="ARBA00022692"/>
    </source>
</evidence>
<dbReference type="InterPro" id="IPR036163">
    <property type="entry name" value="HMA_dom_sf"/>
</dbReference>
<evidence type="ECO:0000256" key="10">
    <source>
        <dbReference type="ARBA" id="ARBA00039097"/>
    </source>
</evidence>
<keyword evidence="12" id="KW-1003">Cell membrane</keyword>
<keyword evidence="5 12" id="KW-0547">Nucleotide-binding</keyword>
<evidence type="ECO:0000259" key="13">
    <source>
        <dbReference type="PROSITE" id="PS50846"/>
    </source>
</evidence>
<dbReference type="SUPFAM" id="SSF55008">
    <property type="entry name" value="HMA, heavy metal-associated domain"/>
    <property type="match status" value="1"/>
</dbReference>
<dbReference type="EMBL" id="CP015225">
    <property type="protein sequence ID" value="AMZ73235.1"/>
    <property type="molecule type" value="Genomic_DNA"/>
</dbReference>